<keyword evidence="1" id="KW-0732">Signal</keyword>
<evidence type="ECO:0000313" key="3">
    <source>
        <dbReference type="Proteomes" id="UP000765509"/>
    </source>
</evidence>
<protein>
    <submittedName>
        <fullName evidence="2">Uncharacterized protein</fullName>
    </submittedName>
</protein>
<dbReference type="Proteomes" id="UP000765509">
    <property type="component" value="Unassembled WGS sequence"/>
</dbReference>
<feature type="chain" id="PRO_5040359191" evidence="1">
    <location>
        <begin position="28"/>
        <end position="360"/>
    </location>
</feature>
<evidence type="ECO:0000256" key="1">
    <source>
        <dbReference type="SAM" id="SignalP"/>
    </source>
</evidence>
<gene>
    <name evidence="2" type="ORF">O181_036284</name>
</gene>
<name>A0A9Q3HBE2_9BASI</name>
<organism evidence="2 3">
    <name type="scientific">Austropuccinia psidii MF-1</name>
    <dbReference type="NCBI Taxonomy" id="1389203"/>
    <lineage>
        <taxon>Eukaryota</taxon>
        <taxon>Fungi</taxon>
        <taxon>Dikarya</taxon>
        <taxon>Basidiomycota</taxon>
        <taxon>Pucciniomycotina</taxon>
        <taxon>Pucciniomycetes</taxon>
        <taxon>Pucciniales</taxon>
        <taxon>Sphaerophragmiaceae</taxon>
        <taxon>Austropuccinia</taxon>
    </lineage>
</organism>
<feature type="signal peptide" evidence="1">
    <location>
        <begin position="1"/>
        <end position="27"/>
    </location>
</feature>
<reference evidence="2" key="1">
    <citation type="submission" date="2021-03" db="EMBL/GenBank/DDBJ databases">
        <title>Draft genome sequence of rust myrtle Austropuccinia psidii MF-1, a brazilian biotype.</title>
        <authorList>
            <person name="Quecine M.C."/>
            <person name="Pachon D.M.R."/>
            <person name="Bonatelli M.L."/>
            <person name="Correr F.H."/>
            <person name="Franceschini L.M."/>
            <person name="Leite T.F."/>
            <person name="Margarido G.R.A."/>
            <person name="Almeida C.A."/>
            <person name="Ferrarezi J.A."/>
            <person name="Labate C.A."/>
        </authorList>
    </citation>
    <scope>NUCLEOTIDE SEQUENCE</scope>
    <source>
        <strain evidence="2">MF-1</strain>
    </source>
</reference>
<keyword evidence="3" id="KW-1185">Reference proteome</keyword>
<evidence type="ECO:0000313" key="2">
    <source>
        <dbReference type="EMBL" id="MBW0496569.1"/>
    </source>
</evidence>
<accession>A0A9Q3HBE2</accession>
<dbReference type="EMBL" id="AVOT02013699">
    <property type="protein sequence ID" value="MBW0496569.1"/>
    <property type="molecule type" value="Genomic_DNA"/>
</dbReference>
<dbReference type="AlphaFoldDB" id="A0A9Q3HBE2"/>
<comment type="caution">
    <text evidence="2">The sequence shown here is derived from an EMBL/GenBank/DDBJ whole genome shotgun (WGS) entry which is preliminary data.</text>
</comment>
<sequence length="360" mass="42061">MWRLLHSEPFSLKIFLILTLEFTQVWGKPAPAIKQADKPSIFEKENTLHDGSLSLTAKLDQNQLTCHRNCKRSFFSKLSCFTLGSEKAIPRLSGRIPKMKSYQRAQELVPLLNEEIPDHGSLLSILGAWKLKPGVGECIDKIEVEVSRIVQVYMAPERLLCLDDKIIDPINITNVHENLRKRMNMPSNRPASLIHSMIASVWTARIDQHPQELLTDAYLIHEYHLYEIYEENPSLELIRTWSTYTEKLREMLENYSPYREDWHEDVVQLVNRFRTLSLLSPKYPRLHQQLNQAAMRCGDQPLFFWLKRIAELGVEPEEVPQLLLKQIEKRKLGKIKGIETFYEIDNDIEYLLKIEANKNE</sequence>
<proteinExistence type="predicted"/>